<evidence type="ECO:0000256" key="1">
    <source>
        <dbReference type="SAM" id="MobiDB-lite"/>
    </source>
</evidence>
<proteinExistence type="predicted"/>
<protein>
    <submittedName>
        <fullName evidence="2">Uncharacterized protein</fullName>
    </submittedName>
</protein>
<evidence type="ECO:0000313" key="3">
    <source>
        <dbReference type="Proteomes" id="UP001153555"/>
    </source>
</evidence>
<gene>
    <name evidence="2" type="ORF">SHERM_07637</name>
</gene>
<dbReference type="AlphaFoldDB" id="A0A9N7NZZ9"/>
<dbReference type="GO" id="GO:0009941">
    <property type="term" value="C:chloroplast envelope"/>
    <property type="evidence" value="ECO:0007669"/>
    <property type="project" value="TreeGrafter"/>
</dbReference>
<dbReference type="InterPro" id="IPR040320">
    <property type="entry name" value="At4g37920-like"/>
</dbReference>
<dbReference type="GO" id="GO:0009535">
    <property type="term" value="C:chloroplast thylakoid membrane"/>
    <property type="evidence" value="ECO:0007669"/>
    <property type="project" value="TreeGrafter"/>
</dbReference>
<sequence length="525" mass="60278">MELAHFSIATNYVVSPTPPPVPAAGSFSPLPVFPVIPRTSGPLLASKPTGLLFRSEKVRSRNSFRAASSSNTAASTTELAREHKDGSIEENDEMLDDHRMVRICDKLIEVFLFDKPTPTDWRRLLTYSKEWDNIRPHFYKRCQEKADSENDPGMKHNLLRLSRKLKEIDIDIQGNNELLDVIRKSPSEMGEIVARRRKDFTKEFFIHLHTVAESYYDNPTEQNEVSKLGNTCLAAVEAYDNATESTEALEAAELKFQDIINSPSVDAACRKIDSLAQKNQLDSALVLMITKAWAAAKETNLTKDEARDVGYYLYKTSMHHLQKRVPKEIRIVKYLLKIEDPEERMSALNDAFAPGEEREHEETDVKGLHTTPEKLHAKIKSVVDAYYFSQEGTLEKEARDLVRPVIIQKMEELKKIIQDNFINRETPILRSPLLAPRILQNELIKQDWRSQKKIQVQPDNYDIVRDVLFEGKYQWKSSAVGNTGIWTALEVHICRDKLELKCCPRGELSDEEDHEKYWLTFHGRV</sequence>
<dbReference type="Proteomes" id="UP001153555">
    <property type="component" value="Unassembled WGS sequence"/>
</dbReference>
<accession>A0A9N7NZZ9</accession>
<dbReference type="EMBL" id="CACSLK010034598">
    <property type="protein sequence ID" value="CAA0841762.1"/>
    <property type="molecule type" value="Genomic_DNA"/>
</dbReference>
<dbReference type="PANTHER" id="PTHR31755:SF3">
    <property type="entry name" value="EXOCYST COMPLEX COMPONENT SEC6"/>
    <property type="match status" value="1"/>
</dbReference>
<name>A0A9N7NZZ9_STRHE</name>
<reference evidence="2" key="1">
    <citation type="submission" date="2019-12" db="EMBL/GenBank/DDBJ databases">
        <authorList>
            <person name="Scholes J."/>
        </authorList>
    </citation>
    <scope>NUCLEOTIDE SEQUENCE</scope>
</reference>
<dbReference type="PANTHER" id="PTHR31755">
    <property type="entry name" value="FOLATE RECEPTOR-LIKE"/>
    <property type="match status" value="1"/>
</dbReference>
<comment type="caution">
    <text evidence="2">The sequence shown here is derived from an EMBL/GenBank/DDBJ whole genome shotgun (WGS) entry which is preliminary data.</text>
</comment>
<feature type="region of interest" description="Disordered" evidence="1">
    <location>
        <begin position="64"/>
        <end position="90"/>
    </location>
</feature>
<evidence type="ECO:0000313" key="2">
    <source>
        <dbReference type="EMBL" id="CAA0841762.1"/>
    </source>
</evidence>
<keyword evidence="3" id="KW-1185">Reference proteome</keyword>
<organism evidence="2 3">
    <name type="scientific">Striga hermonthica</name>
    <name type="common">Purple witchweed</name>
    <name type="synonym">Buchnera hermonthica</name>
    <dbReference type="NCBI Taxonomy" id="68872"/>
    <lineage>
        <taxon>Eukaryota</taxon>
        <taxon>Viridiplantae</taxon>
        <taxon>Streptophyta</taxon>
        <taxon>Embryophyta</taxon>
        <taxon>Tracheophyta</taxon>
        <taxon>Spermatophyta</taxon>
        <taxon>Magnoliopsida</taxon>
        <taxon>eudicotyledons</taxon>
        <taxon>Gunneridae</taxon>
        <taxon>Pentapetalae</taxon>
        <taxon>asterids</taxon>
        <taxon>lamiids</taxon>
        <taxon>Lamiales</taxon>
        <taxon>Orobanchaceae</taxon>
        <taxon>Buchnereae</taxon>
        <taxon>Striga</taxon>
    </lineage>
</organism>
<feature type="compositionally biased region" description="Low complexity" evidence="1">
    <location>
        <begin position="64"/>
        <end position="77"/>
    </location>
</feature>
<dbReference type="OrthoDB" id="509361at2759"/>